<keyword evidence="2" id="KW-0547">Nucleotide-binding</keyword>
<evidence type="ECO:0000313" key="5">
    <source>
        <dbReference type="Proteomes" id="UP001208570"/>
    </source>
</evidence>
<dbReference type="EMBL" id="JAODUP010000041">
    <property type="protein sequence ID" value="KAK2166160.1"/>
    <property type="molecule type" value="Genomic_DNA"/>
</dbReference>
<dbReference type="AlphaFoldDB" id="A0AAD9K815"/>
<gene>
    <name evidence="4" type="ORF">LSH36_41g11007</name>
</gene>
<organism evidence="4 5">
    <name type="scientific">Paralvinella palmiformis</name>
    <dbReference type="NCBI Taxonomy" id="53620"/>
    <lineage>
        <taxon>Eukaryota</taxon>
        <taxon>Metazoa</taxon>
        <taxon>Spiralia</taxon>
        <taxon>Lophotrochozoa</taxon>
        <taxon>Annelida</taxon>
        <taxon>Polychaeta</taxon>
        <taxon>Sedentaria</taxon>
        <taxon>Canalipalpata</taxon>
        <taxon>Terebellida</taxon>
        <taxon>Terebelliformia</taxon>
        <taxon>Alvinellidae</taxon>
        <taxon>Paralvinella</taxon>
    </lineage>
</organism>
<protein>
    <recommendedName>
        <fullName evidence="3">GDP-fucose pyrophosphorylase domain-containing protein</fullName>
    </recommendedName>
</protein>
<dbReference type="InterPro" id="IPR012887">
    <property type="entry name" value="GDP_fucose_pyrophosphorylase"/>
</dbReference>
<evidence type="ECO:0000313" key="4">
    <source>
        <dbReference type="EMBL" id="KAK2166160.1"/>
    </source>
</evidence>
<proteinExistence type="predicted"/>
<evidence type="ECO:0000256" key="2">
    <source>
        <dbReference type="ARBA" id="ARBA00022741"/>
    </source>
</evidence>
<dbReference type="Pfam" id="PF07959">
    <property type="entry name" value="Fucose_pyrophosphorylase"/>
    <property type="match status" value="1"/>
</dbReference>
<dbReference type="PANTHER" id="PTHR15045">
    <property type="entry name" value="FUCOSE-1-PHOSPHATE GUANYLYLTRANSFERASE"/>
    <property type="match status" value="1"/>
</dbReference>
<dbReference type="Proteomes" id="UP001208570">
    <property type="component" value="Unassembled WGS sequence"/>
</dbReference>
<name>A0AAD9K815_9ANNE</name>
<evidence type="ECO:0000256" key="1">
    <source>
        <dbReference type="ARBA" id="ARBA00022679"/>
    </source>
</evidence>
<dbReference type="PANTHER" id="PTHR15045:SF1">
    <property type="entry name" value="FUCOSE-1-PHOSPHATE GUANYLYLTRANSFERASE"/>
    <property type="match status" value="1"/>
</dbReference>
<feature type="domain" description="GDP-fucose pyrophosphorylase" evidence="3">
    <location>
        <begin position="101"/>
        <end position="532"/>
    </location>
</feature>
<reference evidence="4" key="1">
    <citation type="journal article" date="2023" name="Mol. Biol. Evol.">
        <title>Third-Generation Sequencing Reveals the Adaptive Role of the Epigenome in Three Deep-Sea Polychaetes.</title>
        <authorList>
            <person name="Perez M."/>
            <person name="Aroh O."/>
            <person name="Sun Y."/>
            <person name="Lan Y."/>
            <person name="Juniper S.K."/>
            <person name="Young C.R."/>
            <person name="Angers B."/>
            <person name="Qian P.Y."/>
        </authorList>
    </citation>
    <scope>NUCLEOTIDE SEQUENCE</scope>
    <source>
        <strain evidence="4">P08H-3</strain>
    </source>
</reference>
<keyword evidence="5" id="KW-1185">Reference proteome</keyword>
<dbReference type="GO" id="GO:0000166">
    <property type="term" value="F:nucleotide binding"/>
    <property type="evidence" value="ECO:0007669"/>
    <property type="project" value="UniProtKB-KW"/>
</dbReference>
<keyword evidence="1" id="KW-0808">Transferase</keyword>
<accession>A0AAD9K815</accession>
<sequence length="590" mass="66809">MAGKIFGDIPTAVRKSYDNFCDIRGKEKDKFHTPFWDAVVLTTADDDQKVAFEHQIEQKLKRKEIPLGIPYLVFSDPPGPRAGCGTSLMNAICLLRELYGEKLDSYRILLISCGGQSQRLPSATILGKVFMALPMGSPPLSLFEYKLFSYLPLLERMNPGFLHVASDTIEVFDLGNEKSWSFEKPGFTAVAHPSSLEIGTTHGVFVLTQMIGGGQHITEMRDCLSVLQKPSVEKIRESHAVQKGMVNCSDKEFVYTDSFFYFDQQVAKKLETFYKAEEPLECEIDAYGDFFQSLGPEANIDFTRNLNNVSTVEPRLIEIREKIFYLLRGTPLNVMTLNCSKFYHLGTMREYINNFCVDETLKTQMGFASQTFCKFIPETPCDKSQQKMFCPLGCLIHSLLSEQSDIAQAAIVEFCNLPSEANIASNCILSNCSAKRDTIIYIPSNTFMHTVAIYLPSRKDTESRRVSYATVLFHVDDNIKKKVDHSSVLSVPYLDTSLGEYASMTSLTERDLFSEDCKTYSLWSARLFPVCSSMEKSFQCALDILSAIRDMKPFNLAGYRLTSMVDIVKYKDVASMLKYRQQLYEEISRQ</sequence>
<dbReference type="GO" id="GO:0016772">
    <property type="term" value="F:transferase activity, transferring phosphorus-containing groups"/>
    <property type="evidence" value="ECO:0007669"/>
    <property type="project" value="InterPro"/>
</dbReference>
<comment type="caution">
    <text evidence="4">The sequence shown here is derived from an EMBL/GenBank/DDBJ whole genome shotgun (WGS) entry which is preliminary data.</text>
</comment>
<dbReference type="GO" id="GO:0042350">
    <property type="term" value="P:GDP-L-fucose biosynthetic process"/>
    <property type="evidence" value="ECO:0007669"/>
    <property type="project" value="UniProtKB-ARBA"/>
</dbReference>
<evidence type="ECO:0000259" key="3">
    <source>
        <dbReference type="Pfam" id="PF07959"/>
    </source>
</evidence>